<accession>A0A150U2K3</accession>
<comment type="similarity">
    <text evidence="2">Belongs to the polysaccharide lyase 1 family.</text>
</comment>
<comment type="caution">
    <text evidence="4">The sequence shown here is derived from an EMBL/GenBank/DDBJ whole genome shotgun (WGS) entry which is preliminary data.</text>
</comment>
<dbReference type="InterPro" id="IPR002022">
    <property type="entry name" value="Pec_lyase"/>
</dbReference>
<dbReference type="AlphaFoldDB" id="A0A150U2K3"/>
<evidence type="ECO:0000259" key="3">
    <source>
        <dbReference type="SMART" id="SM00656"/>
    </source>
</evidence>
<keyword evidence="1 2" id="KW-0456">Lyase</keyword>
<protein>
    <recommendedName>
        <fullName evidence="3">Pectate lyase domain-containing protein</fullName>
    </recommendedName>
</protein>
<evidence type="ECO:0000256" key="1">
    <source>
        <dbReference type="ARBA" id="ARBA00023239"/>
    </source>
</evidence>
<reference evidence="4 5" key="1">
    <citation type="submission" date="2014-02" db="EMBL/GenBank/DDBJ databases">
        <title>The small core and large imbalanced accessory genome model reveals a collaborative survival strategy of Sorangium cellulosum strains in nature.</title>
        <authorList>
            <person name="Han K."/>
            <person name="Peng R."/>
            <person name="Blom J."/>
            <person name="Li Y.-Z."/>
        </authorList>
    </citation>
    <scope>NUCLEOTIDE SEQUENCE [LARGE SCALE GENOMIC DNA]</scope>
    <source>
        <strain evidence="4 5">So0007-03</strain>
    </source>
</reference>
<dbReference type="GO" id="GO:0000272">
    <property type="term" value="P:polysaccharide catabolic process"/>
    <property type="evidence" value="ECO:0007669"/>
    <property type="project" value="UniProtKB-KW"/>
</dbReference>
<name>A0A150U2K3_SORCE</name>
<dbReference type="InterPro" id="IPR012334">
    <property type="entry name" value="Pectin_lyas_fold"/>
</dbReference>
<dbReference type="EMBL" id="JEME01000118">
    <property type="protein sequence ID" value="KYG11163.1"/>
    <property type="molecule type" value="Genomic_DNA"/>
</dbReference>
<evidence type="ECO:0000313" key="5">
    <source>
        <dbReference type="Proteomes" id="UP000075502"/>
    </source>
</evidence>
<dbReference type="GO" id="GO:0030570">
    <property type="term" value="F:pectate lyase activity"/>
    <property type="evidence" value="ECO:0007669"/>
    <property type="project" value="InterPro"/>
</dbReference>
<dbReference type="Gene3D" id="2.160.20.10">
    <property type="entry name" value="Single-stranded right-handed beta-helix, Pectin lyase-like"/>
    <property type="match status" value="1"/>
</dbReference>
<dbReference type="Pfam" id="PF00544">
    <property type="entry name" value="Pectate_lyase_4"/>
    <property type="match status" value="1"/>
</dbReference>
<proteinExistence type="inferred from homology"/>
<dbReference type="SMART" id="SM00656">
    <property type="entry name" value="Amb_all"/>
    <property type="match status" value="1"/>
</dbReference>
<feature type="domain" description="Pectate lyase" evidence="3">
    <location>
        <begin position="27"/>
        <end position="250"/>
    </location>
</feature>
<dbReference type="InterPro" id="IPR045032">
    <property type="entry name" value="PEL"/>
</dbReference>
<evidence type="ECO:0000313" key="4">
    <source>
        <dbReference type="EMBL" id="KYG11163.1"/>
    </source>
</evidence>
<dbReference type="SUPFAM" id="SSF51126">
    <property type="entry name" value="Pectin lyase-like"/>
    <property type="match status" value="1"/>
</dbReference>
<dbReference type="PANTHER" id="PTHR31683">
    <property type="entry name" value="PECTATE LYASE 18-RELATED"/>
    <property type="match status" value="1"/>
</dbReference>
<evidence type="ECO:0000256" key="2">
    <source>
        <dbReference type="RuleBase" id="RU361173"/>
    </source>
</evidence>
<sequence length="312" mass="32943">MGTQPATGVTGAPIGFATLSGGTTGGAAGETVTVSTYADLKRYAESSAPYVILIEGAISNGSGGGKIAIASNKSLVGIGSTAFLSGVGLELKGANNVIVQNLRATLVGTTTPSSVNGGDVISISGTSRNIWIDHCELFSEDPNTQTDKDLYDGLLDIKGEAGFITISWNYLHDHHKGGLVGASDTDLYADRKVTFHHNYYKKVKLRVPMYRGSVGHFFNNYIVGATDATEIRAGTCVRVERNYYEPLHYSIYTPSDARGSAERIGNVEVERASRAYPASCTADIPYAYSSVLISDANDVKDLVPEGAGVGKL</sequence>
<dbReference type="PANTHER" id="PTHR31683:SF18">
    <property type="entry name" value="PECTATE LYASE 21-RELATED"/>
    <property type="match status" value="1"/>
</dbReference>
<keyword evidence="2" id="KW-0964">Secreted</keyword>
<dbReference type="InterPro" id="IPR011050">
    <property type="entry name" value="Pectin_lyase_fold/virulence"/>
</dbReference>
<dbReference type="GO" id="GO:0005576">
    <property type="term" value="C:extracellular region"/>
    <property type="evidence" value="ECO:0007669"/>
    <property type="project" value="UniProtKB-SubCell"/>
</dbReference>
<keyword evidence="2" id="KW-0624">Polysaccharide degradation</keyword>
<comment type="subcellular location">
    <subcellularLocation>
        <location evidence="2">Secreted</location>
    </subcellularLocation>
</comment>
<dbReference type="Proteomes" id="UP000075502">
    <property type="component" value="Unassembled WGS sequence"/>
</dbReference>
<keyword evidence="2" id="KW-0119">Carbohydrate metabolism</keyword>
<gene>
    <name evidence="4" type="ORF">BE21_08465</name>
</gene>
<organism evidence="4 5">
    <name type="scientific">Sorangium cellulosum</name>
    <name type="common">Polyangium cellulosum</name>
    <dbReference type="NCBI Taxonomy" id="56"/>
    <lineage>
        <taxon>Bacteria</taxon>
        <taxon>Pseudomonadati</taxon>
        <taxon>Myxococcota</taxon>
        <taxon>Polyangia</taxon>
        <taxon>Polyangiales</taxon>
        <taxon>Polyangiaceae</taxon>
        <taxon>Sorangium</taxon>
    </lineage>
</organism>